<keyword evidence="4 9" id="KW-0645">Protease</keyword>
<dbReference type="SUPFAM" id="SSF101821">
    <property type="entry name" value="Aminopeptidase/glucanase lid domain"/>
    <property type="match status" value="1"/>
</dbReference>
<dbReference type="InterPro" id="IPR001948">
    <property type="entry name" value="Peptidase_M18"/>
</dbReference>
<keyword evidence="7 9" id="KW-0862">Zinc</keyword>
<keyword evidence="5 9" id="KW-0479">Metal-binding</keyword>
<dbReference type="EMBL" id="DVGK01000105">
    <property type="protein sequence ID" value="HIR14033.1"/>
    <property type="molecule type" value="Genomic_DNA"/>
</dbReference>
<dbReference type="CDD" id="cd05658">
    <property type="entry name" value="M18_DAP"/>
    <property type="match status" value="1"/>
</dbReference>
<evidence type="ECO:0000256" key="1">
    <source>
        <dbReference type="ARBA" id="ARBA00001947"/>
    </source>
</evidence>
<comment type="similarity">
    <text evidence="2 9">Belongs to the peptidase M18 family.</text>
</comment>
<name>A0A9D1AD35_9FIRM</name>
<keyword evidence="3 9" id="KW-0031">Aminopeptidase</keyword>
<dbReference type="SUPFAM" id="SSF53187">
    <property type="entry name" value="Zn-dependent exopeptidases"/>
    <property type="match status" value="1"/>
</dbReference>
<dbReference type="InterPro" id="IPR023358">
    <property type="entry name" value="Peptidase_M18_dom2"/>
</dbReference>
<proteinExistence type="inferred from homology"/>
<dbReference type="Proteomes" id="UP000886757">
    <property type="component" value="Unassembled WGS sequence"/>
</dbReference>
<reference evidence="11" key="2">
    <citation type="journal article" date="2021" name="PeerJ">
        <title>Extensive microbial diversity within the chicken gut microbiome revealed by metagenomics and culture.</title>
        <authorList>
            <person name="Gilroy R."/>
            <person name="Ravi A."/>
            <person name="Getino M."/>
            <person name="Pursley I."/>
            <person name="Horton D.L."/>
            <person name="Alikhan N.F."/>
            <person name="Baker D."/>
            <person name="Gharbi K."/>
            <person name="Hall N."/>
            <person name="Watson M."/>
            <person name="Adriaenssens E.M."/>
            <person name="Foster-Nyarko E."/>
            <person name="Jarju S."/>
            <person name="Secka A."/>
            <person name="Antonio M."/>
            <person name="Oren A."/>
            <person name="Chaudhuri R.R."/>
            <person name="La Ragione R."/>
            <person name="Hildebrand F."/>
            <person name="Pallen M.J."/>
        </authorList>
    </citation>
    <scope>NUCLEOTIDE SEQUENCE</scope>
    <source>
        <strain evidence="11">ChiSjej4B22-8148</strain>
    </source>
</reference>
<keyword evidence="6 9" id="KW-0378">Hydrolase</keyword>
<protein>
    <recommendedName>
        <fullName evidence="10">M18 family aminopeptidase</fullName>
        <ecNumber evidence="10">3.4.11.-</ecNumber>
    </recommendedName>
</protein>
<evidence type="ECO:0000313" key="11">
    <source>
        <dbReference type="EMBL" id="HIR14033.1"/>
    </source>
</evidence>
<dbReference type="PANTHER" id="PTHR28570:SF3">
    <property type="entry name" value="ASPARTYL AMINOPEPTIDASE"/>
    <property type="match status" value="1"/>
</dbReference>
<dbReference type="EC" id="3.4.11.-" evidence="10"/>
<keyword evidence="8 9" id="KW-0482">Metalloprotease</keyword>
<evidence type="ECO:0000256" key="3">
    <source>
        <dbReference type="ARBA" id="ARBA00022438"/>
    </source>
</evidence>
<dbReference type="GO" id="GO:0004177">
    <property type="term" value="F:aminopeptidase activity"/>
    <property type="evidence" value="ECO:0007669"/>
    <property type="project" value="UniProtKB-KW"/>
</dbReference>
<dbReference type="Pfam" id="PF02127">
    <property type="entry name" value="Peptidase_M18"/>
    <property type="match status" value="1"/>
</dbReference>
<evidence type="ECO:0000256" key="10">
    <source>
        <dbReference type="RuleBase" id="RU004387"/>
    </source>
</evidence>
<sequence>MEKELLNCREAALGLLEFISESPSPFHAAASIEKRLRQAGFVLLPEYERWNLERGGKYYVMRGGSSIAAFLIPEMEEEIRGFQMICSHTDSPAFKIKESFELKGDPYYRKLNVEKYGGMICSSWFDRPLSVAGRVMVSQEGRIVPKLVHIDRNLLMIPNLAIHMNREINDGFRYQIQQDLCPVLGEAGEKGGFLELLAEAAQVPEEEILGTDLYLYNRQKGTFWGQEQEFIASPRLDDLQCVYGSLMGFLKAVPGRHVPVFCAFNNEETGSLSRQGAASTFLQDLLKRISRSLGGDEEDYIRRVANSFMLSADNAHAVHPNHPEKADPVNRPVMNGGIVIKYQAEQKYTTDARSGAVVKLLCRKAGVPWQVYTNHSNQPGGSTLGNLSNMQVSQSSADIGLAQLAMHSAYEMAGAEDVYYLQRLAEVFYNTDLNTEEDESVILA</sequence>
<dbReference type="GO" id="GO:0008270">
    <property type="term" value="F:zinc ion binding"/>
    <property type="evidence" value="ECO:0007669"/>
    <property type="project" value="InterPro"/>
</dbReference>
<dbReference type="AlphaFoldDB" id="A0A9D1AD35"/>
<organism evidence="11 12">
    <name type="scientific">Candidatus Choladousia intestinavium</name>
    <dbReference type="NCBI Taxonomy" id="2840727"/>
    <lineage>
        <taxon>Bacteria</taxon>
        <taxon>Bacillati</taxon>
        <taxon>Bacillota</taxon>
        <taxon>Clostridia</taxon>
        <taxon>Lachnospirales</taxon>
        <taxon>Lachnospiraceae</taxon>
        <taxon>Lachnospiraceae incertae sedis</taxon>
        <taxon>Candidatus Choladousia</taxon>
    </lineage>
</organism>
<evidence type="ECO:0000256" key="9">
    <source>
        <dbReference type="RuleBase" id="RU004386"/>
    </source>
</evidence>
<evidence type="ECO:0000256" key="2">
    <source>
        <dbReference type="ARBA" id="ARBA00008290"/>
    </source>
</evidence>
<accession>A0A9D1AD35</accession>
<dbReference type="Gene3D" id="3.40.630.10">
    <property type="entry name" value="Zn peptidases"/>
    <property type="match status" value="1"/>
</dbReference>
<evidence type="ECO:0000256" key="7">
    <source>
        <dbReference type="ARBA" id="ARBA00022833"/>
    </source>
</evidence>
<dbReference type="Gene3D" id="2.30.250.10">
    <property type="entry name" value="Aminopeptidase i, Domain 2"/>
    <property type="match status" value="1"/>
</dbReference>
<dbReference type="GO" id="GO:0008237">
    <property type="term" value="F:metallopeptidase activity"/>
    <property type="evidence" value="ECO:0007669"/>
    <property type="project" value="UniProtKB-KW"/>
</dbReference>
<gene>
    <name evidence="11" type="ORF">IAB31_08945</name>
</gene>
<dbReference type="PRINTS" id="PR00932">
    <property type="entry name" value="AMINO1PTASE"/>
</dbReference>
<evidence type="ECO:0000256" key="5">
    <source>
        <dbReference type="ARBA" id="ARBA00022723"/>
    </source>
</evidence>
<comment type="caution">
    <text evidence="11">The sequence shown here is derived from an EMBL/GenBank/DDBJ whole genome shotgun (WGS) entry which is preliminary data.</text>
</comment>
<dbReference type="PANTHER" id="PTHR28570">
    <property type="entry name" value="ASPARTYL AMINOPEPTIDASE"/>
    <property type="match status" value="1"/>
</dbReference>
<dbReference type="GO" id="GO:0006508">
    <property type="term" value="P:proteolysis"/>
    <property type="evidence" value="ECO:0007669"/>
    <property type="project" value="UniProtKB-KW"/>
</dbReference>
<reference evidence="11" key="1">
    <citation type="submission" date="2020-10" db="EMBL/GenBank/DDBJ databases">
        <authorList>
            <person name="Gilroy R."/>
        </authorList>
    </citation>
    <scope>NUCLEOTIDE SEQUENCE</scope>
    <source>
        <strain evidence="11">ChiSjej4B22-8148</strain>
    </source>
</reference>
<dbReference type="NCBIfam" id="NF002759">
    <property type="entry name" value="PRK02813.1"/>
    <property type="match status" value="1"/>
</dbReference>
<evidence type="ECO:0000256" key="6">
    <source>
        <dbReference type="ARBA" id="ARBA00022801"/>
    </source>
</evidence>
<dbReference type="GO" id="GO:0005737">
    <property type="term" value="C:cytoplasm"/>
    <property type="evidence" value="ECO:0007669"/>
    <property type="project" value="UniProtKB-ARBA"/>
</dbReference>
<evidence type="ECO:0000256" key="4">
    <source>
        <dbReference type="ARBA" id="ARBA00022670"/>
    </source>
</evidence>
<evidence type="ECO:0000256" key="8">
    <source>
        <dbReference type="ARBA" id="ARBA00023049"/>
    </source>
</evidence>
<comment type="cofactor">
    <cofactor evidence="1 10">
        <name>Zn(2+)</name>
        <dbReference type="ChEBI" id="CHEBI:29105"/>
    </cofactor>
</comment>
<evidence type="ECO:0000313" key="12">
    <source>
        <dbReference type="Proteomes" id="UP000886757"/>
    </source>
</evidence>